<comment type="catalytic activity">
    <reaction evidence="4 5">
        <text>L-cysteine + L-glutamate + ATP = gamma-L-glutamyl-L-cysteine + ADP + phosphate + H(+)</text>
        <dbReference type="Rhea" id="RHEA:13285"/>
        <dbReference type="ChEBI" id="CHEBI:15378"/>
        <dbReference type="ChEBI" id="CHEBI:29985"/>
        <dbReference type="ChEBI" id="CHEBI:30616"/>
        <dbReference type="ChEBI" id="CHEBI:35235"/>
        <dbReference type="ChEBI" id="CHEBI:43474"/>
        <dbReference type="ChEBI" id="CHEBI:58173"/>
        <dbReference type="ChEBI" id="CHEBI:456216"/>
        <dbReference type="EC" id="6.3.2.2"/>
    </reaction>
</comment>
<dbReference type="InterPro" id="IPR050141">
    <property type="entry name" value="GCL_type2/YbdK_subfam"/>
</dbReference>
<feature type="region of interest" description="Disordered" evidence="6">
    <location>
        <begin position="373"/>
        <end position="410"/>
    </location>
</feature>
<sequence>MPFDAVPGVLTVGVEEEFFLVDRTTRRTVPRAPDVLAWGQDVLDDRLQGEFLRTQVETVSEPAGSLPALLRDLAALHRGAAAAAASADCRLVASGTPVLRSMRSPALTRGPRYRGIADRVAGIVGALGDGLCGCHVHLGIGDREEAVRVAAHLRPWLPTIQALTANSPFWQGEDTGYAAWRLLQWGKWPTVEPTPAFPDAAAYDAALDSLVDSGTLLDRRMVYWYARLSERYPTLEIRIADSNADLGTTLLAAALLRGLCGCLLDDVRAGRDAPDVPDHLLRAAHWRAARDGLAGTGIDLATGHLVPARRLARALLLRARPGLQAAGDFATAAKLLGNVLRRGDAAQQQRAAYRRRGRLPDVVDMLADRTEAAASAGDARLGPPLGPVLGPLLGGDAASPPADPPDGRRA</sequence>
<feature type="compositionally biased region" description="Low complexity" evidence="6">
    <location>
        <begin position="381"/>
        <end position="400"/>
    </location>
</feature>
<dbReference type="PANTHER" id="PTHR36510:SF1">
    <property type="entry name" value="GLUTAMATE--CYSTEINE LIGASE 2-RELATED"/>
    <property type="match status" value="1"/>
</dbReference>
<keyword evidence="1 5" id="KW-0436">Ligase</keyword>
<evidence type="ECO:0000256" key="2">
    <source>
        <dbReference type="ARBA" id="ARBA00022741"/>
    </source>
</evidence>
<dbReference type="Proteomes" id="UP001165378">
    <property type="component" value="Unassembled WGS sequence"/>
</dbReference>
<comment type="similarity">
    <text evidence="5">Belongs to the glutamate--cysteine ligase type 2 family. YbdK subfamily.</text>
</comment>
<evidence type="ECO:0000256" key="4">
    <source>
        <dbReference type="ARBA" id="ARBA00048819"/>
    </source>
</evidence>
<dbReference type="InterPro" id="IPR014746">
    <property type="entry name" value="Gln_synth/guanido_kin_cat_dom"/>
</dbReference>
<comment type="caution">
    <text evidence="7">The sequence shown here is derived from an EMBL/GenBank/DDBJ whole genome shotgun (WGS) entry which is preliminary data.</text>
</comment>
<evidence type="ECO:0000313" key="7">
    <source>
        <dbReference type="EMBL" id="MCF2533435.1"/>
    </source>
</evidence>
<dbReference type="EMBL" id="JAKFHA010000049">
    <property type="protein sequence ID" value="MCF2533435.1"/>
    <property type="molecule type" value="Genomic_DNA"/>
</dbReference>
<evidence type="ECO:0000256" key="5">
    <source>
        <dbReference type="HAMAP-Rule" id="MF_01609"/>
    </source>
</evidence>
<evidence type="ECO:0000256" key="3">
    <source>
        <dbReference type="ARBA" id="ARBA00022840"/>
    </source>
</evidence>
<keyword evidence="2 5" id="KW-0547">Nucleotide-binding</keyword>
<dbReference type="Gene3D" id="3.30.590.20">
    <property type="match status" value="1"/>
</dbReference>
<evidence type="ECO:0000313" key="8">
    <source>
        <dbReference type="Proteomes" id="UP001165378"/>
    </source>
</evidence>
<dbReference type="GO" id="GO:0042398">
    <property type="term" value="P:modified amino acid biosynthetic process"/>
    <property type="evidence" value="ECO:0007669"/>
    <property type="project" value="InterPro"/>
</dbReference>
<keyword evidence="3 5" id="KW-0067">ATP-binding</keyword>
<accession>A0AA41Q9K6</accession>
<dbReference type="GO" id="GO:0004357">
    <property type="term" value="F:glutamate-cysteine ligase activity"/>
    <property type="evidence" value="ECO:0007669"/>
    <property type="project" value="UniProtKB-EC"/>
</dbReference>
<dbReference type="SUPFAM" id="SSF55931">
    <property type="entry name" value="Glutamine synthetase/guanido kinase"/>
    <property type="match status" value="1"/>
</dbReference>
<dbReference type="EC" id="6.3.2.2" evidence="5"/>
<dbReference type="InterPro" id="IPR006336">
    <property type="entry name" value="GCS2"/>
</dbReference>
<dbReference type="PANTHER" id="PTHR36510">
    <property type="entry name" value="GLUTAMATE--CYSTEINE LIGASE 2-RELATED"/>
    <property type="match status" value="1"/>
</dbReference>
<organism evidence="7 8">
    <name type="scientific">Yinghuangia soli</name>
    <dbReference type="NCBI Taxonomy" id="2908204"/>
    <lineage>
        <taxon>Bacteria</taxon>
        <taxon>Bacillati</taxon>
        <taxon>Actinomycetota</taxon>
        <taxon>Actinomycetes</taxon>
        <taxon>Kitasatosporales</taxon>
        <taxon>Streptomycetaceae</taxon>
        <taxon>Yinghuangia</taxon>
    </lineage>
</organism>
<evidence type="ECO:0000256" key="6">
    <source>
        <dbReference type="SAM" id="MobiDB-lite"/>
    </source>
</evidence>
<dbReference type="NCBIfam" id="NF010041">
    <property type="entry name" value="PRK13517.1-1"/>
    <property type="match status" value="1"/>
</dbReference>
<dbReference type="RefSeq" id="WP_235058209.1">
    <property type="nucleotide sequence ID" value="NZ_JAKFHA010000049.1"/>
</dbReference>
<comment type="function">
    <text evidence="5">ATP-dependent carboxylate-amine ligase which exhibits weak glutamate--cysteine ligase activity.</text>
</comment>
<name>A0AA41Q9K6_9ACTN</name>
<dbReference type="HAMAP" id="MF_01609">
    <property type="entry name" value="Glu_cys_ligase_2"/>
    <property type="match status" value="1"/>
</dbReference>
<dbReference type="GO" id="GO:0005524">
    <property type="term" value="F:ATP binding"/>
    <property type="evidence" value="ECO:0007669"/>
    <property type="project" value="UniProtKB-KW"/>
</dbReference>
<dbReference type="Pfam" id="PF04107">
    <property type="entry name" value="GCS2"/>
    <property type="match status" value="1"/>
</dbReference>
<protein>
    <recommendedName>
        <fullName evidence="5">Putative glutamate--cysteine ligase 2</fullName>
        <ecNumber evidence="5">6.3.2.2</ecNumber>
    </recommendedName>
    <alternativeName>
        <fullName evidence="5">Gamma-glutamylcysteine synthetase 2</fullName>
        <shortName evidence="5">GCS 2</shortName>
        <shortName evidence="5">Gamma-GCS 2</shortName>
    </alternativeName>
</protein>
<dbReference type="AlphaFoldDB" id="A0AA41Q9K6"/>
<keyword evidence="8" id="KW-1185">Reference proteome</keyword>
<evidence type="ECO:0000256" key="1">
    <source>
        <dbReference type="ARBA" id="ARBA00022598"/>
    </source>
</evidence>
<dbReference type="NCBIfam" id="TIGR02050">
    <property type="entry name" value="gshA_cyan_rel"/>
    <property type="match status" value="1"/>
</dbReference>
<dbReference type="InterPro" id="IPR011793">
    <property type="entry name" value="YbdK"/>
</dbReference>
<reference evidence="7" key="1">
    <citation type="submission" date="2022-01" db="EMBL/GenBank/DDBJ databases">
        <title>Genome-Based Taxonomic Classification of the Phylum Actinobacteria.</title>
        <authorList>
            <person name="Gao Y."/>
        </authorList>
    </citation>
    <scope>NUCLEOTIDE SEQUENCE</scope>
    <source>
        <strain evidence="7">KLBMP 8922</strain>
    </source>
</reference>
<proteinExistence type="inferred from homology"/>
<gene>
    <name evidence="7" type="ORF">LZ495_40315</name>
</gene>